<dbReference type="EMBL" id="AVPU01000003">
    <property type="protein sequence ID" value="KGM55861.1"/>
    <property type="molecule type" value="Genomic_DNA"/>
</dbReference>
<feature type="domain" description="PAS" evidence="12">
    <location>
        <begin position="1"/>
        <end position="76"/>
    </location>
</feature>
<feature type="domain" description="PAC" evidence="13">
    <location>
        <begin position="82"/>
        <end position="139"/>
    </location>
</feature>
<dbReference type="Pfam" id="PF00072">
    <property type="entry name" value="Response_reg"/>
    <property type="match status" value="2"/>
</dbReference>
<dbReference type="CDD" id="cd00082">
    <property type="entry name" value="HisKA"/>
    <property type="match status" value="1"/>
</dbReference>
<keyword evidence="4" id="KW-0808">Transferase</keyword>
<keyword evidence="6" id="KW-0418">Kinase</keyword>
<dbReference type="InterPro" id="IPR001789">
    <property type="entry name" value="Sig_transdc_resp-reg_receiver"/>
</dbReference>
<dbReference type="AlphaFoldDB" id="A0A0A0EY63"/>
<dbReference type="InterPro" id="IPR035965">
    <property type="entry name" value="PAS-like_dom_sf"/>
</dbReference>
<evidence type="ECO:0000256" key="8">
    <source>
        <dbReference type="ARBA" id="ARBA00023012"/>
    </source>
</evidence>
<dbReference type="Pfam" id="PF02518">
    <property type="entry name" value="HATPase_c"/>
    <property type="match status" value="1"/>
</dbReference>
<gene>
    <name evidence="14" type="ORF">N800_12240</name>
</gene>
<dbReference type="Proteomes" id="UP000029998">
    <property type="component" value="Unassembled WGS sequence"/>
</dbReference>
<dbReference type="InterPro" id="IPR036097">
    <property type="entry name" value="HisK_dim/P_sf"/>
</dbReference>
<feature type="domain" description="PAC" evidence="13">
    <location>
        <begin position="249"/>
        <end position="304"/>
    </location>
</feature>
<dbReference type="Pfam" id="PF08448">
    <property type="entry name" value="PAS_4"/>
    <property type="match status" value="2"/>
</dbReference>
<keyword evidence="5" id="KW-0547">Nucleotide-binding</keyword>
<dbReference type="InterPro" id="IPR011006">
    <property type="entry name" value="CheY-like_superfamily"/>
</dbReference>
<protein>
    <recommendedName>
        <fullName evidence="2">histidine kinase</fullName>
        <ecNumber evidence="2">2.7.13.3</ecNumber>
    </recommendedName>
</protein>
<dbReference type="PROSITE" id="PS50113">
    <property type="entry name" value="PAC"/>
    <property type="match status" value="2"/>
</dbReference>
<dbReference type="SMART" id="SM00091">
    <property type="entry name" value="PAS"/>
    <property type="match status" value="2"/>
</dbReference>
<dbReference type="EC" id="2.7.13.3" evidence="2"/>
<dbReference type="Gene3D" id="3.30.450.20">
    <property type="entry name" value="PAS domain"/>
    <property type="match status" value="2"/>
</dbReference>
<evidence type="ECO:0000256" key="5">
    <source>
        <dbReference type="ARBA" id="ARBA00022741"/>
    </source>
</evidence>
<dbReference type="InterPro" id="IPR036890">
    <property type="entry name" value="HATPase_C_sf"/>
</dbReference>
<evidence type="ECO:0000256" key="2">
    <source>
        <dbReference type="ARBA" id="ARBA00012438"/>
    </source>
</evidence>
<dbReference type="SUPFAM" id="SSF55874">
    <property type="entry name" value="ATPase domain of HSP90 chaperone/DNA topoisomerase II/histidine kinase"/>
    <property type="match status" value="1"/>
</dbReference>
<dbReference type="OrthoDB" id="8820742at2"/>
<reference evidence="14 15" key="1">
    <citation type="submission" date="2013-08" db="EMBL/GenBank/DDBJ databases">
        <title>Genome sequencing of Lysobacter.</title>
        <authorList>
            <person name="Zhang S."/>
            <person name="Wang G."/>
        </authorList>
    </citation>
    <scope>NUCLEOTIDE SEQUENCE [LARGE SCALE GENOMIC DNA]</scope>
    <source>
        <strain evidence="14 15">GH1-9</strain>
    </source>
</reference>
<dbReference type="Gene3D" id="1.10.287.130">
    <property type="match status" value="1"/>
</dbReference>
<dbReference type="GO" id="GO:0000155">
    <property type="term" value="F:phosphorelay sensor kinase activity"/>
    <property type="evidence" value="ECO:0007669"/>
    <property type="project" value="InterPro"/>
</dbReference>
<organism evidence="14 15">
    <name type="scientific">Lysobacter daejeonensis GH1-9</name>
    <dbReference type="NCBI Taxonomy" id="1385517"/>
    <lineage>
        <taxon>Bacteria</taxon>
        <taxon>Pseudomonadati</taxon>
        <taxon>Pseudomonadota</taxon>
        <taxon>Gammaproteobacteria</taxon>
        <taxon>Lysobacterales</taxon>
        <taxon>Lysobacteraceae</taxon>
        <taxon>Aerolutibacter</taxon>
    </lineage>
</organism>
<dbReference type="PRINTS" id="PR00344">
    <property type="entry name" value="BCTRLSENSOR"/>
</dbReference>
<dbReference type="Gene3D" id="3.30.565.10">
    <property type="entry name" value="Histidine kinase-like ATPase, C-terminal domain"/>
    <property type="match status" value="1"/>
</dbReference>
<feature type="modified residue" description="4-aspartylphosphate" evidence="9">
    <location>
        <position position="638"/>
    </location>
</feature>
<evidence type="ECO:0000259" key="12">
    <source>
        <dbReference type="PROSITE" id="PS50112"/>
    </source>
</evidence>
<dbReference type="PROSITE" id="PS50109">
    <property type="entry name" value="HIS_KIN"/>
    <property type="match status" value="1"/>
</dbReference>
<feature type="domain" description="Response regulatory" evidence="11">
    <location>
        <begin position="717"/>
        <end position="828"/>
    </location>
</feature>
<dbReference type="InterPro" id="IPR013656">
    <property type="entry name" value="PAS_4"/>
</dbReference>
<keyword evidence="15" id="KW-1185">Reference proteome</keyword>
<sequence length="834" mass="91225">MDYHQLFEQSPNPYMVVDRDLRYVDMNQAYLEVTGRSRDQLVGVPLFEAFPGDGTPLGDENVRMLRASLRKVLDTGVTDTLGLIRYAIERQTPDGPVMDDRYWSATHTPVLDASGRTTHVLQHTVDVTELQRLKEALRAATMPQEEAARLESMEGGVFQRAQRVQAANTQLEEQRTQLLKMFEQAPGFMAYLQGPEHRFTLINQAYSELVGDRGLVGLTLVECLPEAVEQGYLRLLDEVFESGKPFVGHGMRLELQRSPERGLEQVVVDFVYQPVRDAEGRVTGIFVQGNDITAQAMAQEELARYHADLTELVEERTQALHASEAERRVAEAALLQAQKLEAVGKLTGGIAHDFNNLLQVVGANLDLARGNENVPMPVMERLDAAGRAVRRGARLVSQLLAFARKQPLNPTVFDIGDRLERLGDLLQRTLGEGTAITLDLDIAPDVGNVEADPVQFDNSVLNLAINARDAIRGEGLVSIHCRGIDGAAVGRTGEAMVQVVVQDNGRGMAQGVLDRIFEPFFTTKQVGRGSGLGMPMVYGFMHQSGGNIRVESTEGEGTTVALYLPLTGKQASPVAPELTDARRGHGEMVMVVEDDEAVRAGSVRMLRALGYQVCEAADAASAKMLVDNGIVPDLLFTDVVMPGPMRSTQLAAYVRARHPRVVVLFTSGFAEEALARDGGLEPGDELLEKPYRMDVLAQRVRALLDSRDTREAGRPLRILLVDDCPDERFLTKAQLQSLGHSVDTAATPDEALARLADGNWDVLMTDVELPLYSGIELAHKVRERGIPVHVVYVSGHDVATLRERGATGAILPKPFDATQLAKALGVAESVSAGF</sequence>
<evidence type="ECO:0000256" key="9">
    <source>
        <dbReference type="PROSITE-ProRule" id="PRU00169"/>
    </source>
</evidence>
<keyword evidence="8" id="KW-0902">Two-component regulatory system</keyword>
<name>A0A0A0EY63_9GAMM</name>
<dbReference type="PANTHER" id="PTHR43065">
    <property type="entry name" value="SENSOR HISTIDINE KINASE"/>
    <property type="match status" value="1"/>
</dbReference>
<dbReference type="InterPro" id="IPR003661">
    <property type="entry name" value="HisK_dim/P_dom"/>
</dbReference>
<feature type="modified residue" description="4-aspartylphosphate" evidence="9">
    <location>
        <position position="766"/>
    </location>
</feature>
<dbReference type="SUPFAM" id="SSF52172">
    <property type="entry name" value="CheY-like"/>
    <property type="match status" value="2"/>
</dbReference>
<evidence type="ECO:0000313" key="15">
    <source>
        <dbReference type="Proteomes" id="UP000029998"/>
    </source>
</evidence>
<dbReference type="PROSITE" id="PS50110">
    <property type="entry name" value="RESPONSE_REGULATORY"/>
    <property type="match status" value="2"/>
</dbReference>
<dbReference type="SMART" id="SM00448">
    <property type="entry name" value="REC"/>
    <property type="match status" value="2"/>
</dbReference>
<evidence type="ECO:0000256" key="7">
    <source>
        <dbReference type="ARBA" id="ARBA00022840"/>
    </source>
</evidence>
<dbReference type="InterPro" id="IPR005467">
    <property type="entry name" value="His_kinase_dom"/>
</dbReference>
<dbReference type="GO" id="GO:0005524">
    <property type="term" value="F:ATP binding"/>
    <property type="evidence" value="ECO:0007669"/>
    <property type="project" value="UniProtKB-KW"/>
</dbReference>
<evidence type="ECO:0000256" key="6">
    <source>
        <dbReference type="ARBA" id="ARBA00022777"/>
    </source>
</evidence>
<keyword evidence="7" id="KW-0067">ATP-binding</keyword>
<dbReference type="NCBIfam" id="TIGR00229">
    <property type="entry name" value="sensory_box"/>
    <property type="match status" value="1"/>
</dbReference>
<dbReference type="InterPro" id="IPR004358">
    <property type="entry name" value="Sig_transdc_His_kin-like_C"/>
</dbReference>
<dbReference type="CDD" id="cd17546">
    <property type="entry name" value="REC_hyHK_CKI1_RcsC-like"/>
    <property type="match status" value="1"/>
</dbReference>
<evidence type="ECO:0000256" key="1">
    <source>
        <dbReference type="ARBA" id="ARBA00000085"/>
    </source>
</evidence>
<comment type="catalytic activity">
    <reaction evidence="1">
        <text>ATP + protein L-histidine = ADP + protein N-phospho-L-histidine.</text>
        <dbReference type="EC" id="2.7.13.3"/>
    </reaction>
</comment>
<evidence type="ECO:0000256" key="4">
    <source>
        <dbReference type="ARBA" id="ARBA00022679"/>
    </source>
</evidence>
<feature type="domain" description="Histidine kinase" evidence="10">
    <location>
        <begin position="349"/>
        <end position="568"/>
    </location>
</feature>
<dbReference type="RefSeq" id="WP_036134580.1">
    <property type="nucleotide sequence ID" value="NZ_AVPU01000003.1"/>
</dbReference>
<dbReference type="SMART" id="SM00388">
    <property type="entry name" value="HisKA"/>
    <property type="match status" value="1"/>
</dbReference>
<dbReference type="SMART" id="SM00387">
    <property type="entry name" value="HATPase_c"/>
    <property type="match status" value="1"/>
</dbReference>
<evidence type="ECO:0000259" key="10">
    <source>
        <dbReference type="PROSITE" id="PS50109"/>
    </source>
</evidence>
<dbReference type="Gene3D" id="3.40.50.2300">
    <property type="match status" value="2"/>
</dbReference>
<evidence type="ECO:0000259" key="11">
    <source>
        <dbReference type="PROSITE" id="PS50110"/>
    </source>
</evidence>
<dbReference type="InterPro" id="IPR000700">
    <property type="entry name" value="PAS-assoc_C"/>
</dbReference>
<dbReference type="STRING" id="1385517.N800_12240"/>
<dbReference type="CDD" id="cd00130">
    <property type="entry name" value="PAS"/>
    <property type="match status" value="1"/>
</dbReference>
<dbReference type="PANTHER" id="PTHR43065:SF46">
    <property type="entry name" value="C4-DICARBOXYLATE TRANSPORT SENSOR PROTEIN DCTB"/>
    <property type="match status" value="1"/>
</dbReference>
<proteinExistence type="predicted"/>
<dbReference type="SUPFAM" id="SSF55785">
    <property type="entry name" value="PYP-like sensor domain (PAS domain)"/>
    <property type="match status" value="2"/>
</dbReference>
<dbReference type="InterPro" id="IPR003594">
    <property type="entry name" value="HATPase_dom"/>
</dbReference>
<dbReference type="SUPFAM" id="SSF47384">
    <property type="entry name" value="Homodimeric domain of signal transducing histidine kinase"/>
    <property type="match status" value="1"/>
</dbReference>
<dbReference type="InterPro" id="IPR000014">
    <property type="entry name" value="PAS"/>
</dbReference>
<feature type="domain" description="Response regulatory" evidence="11">
    <location>
        <begin position="588"/>
        <end position="704"/>
    </location>
</feature>
<evidence type="ECO:0000313" key="14">
    <source>
        <dbReference type="EMBL" id="KGM55861.1"/>
    </source>
</evidence>
<evidence type="ECO:0000256" key="3">
    <source>
        <dbReference type="ARBA" id="ARBA00022553"/>
    </source>
</evidence>
<dbReference type="eggNOG" id="COG4191">
    <property type="taxonomic scope" value="Bacteria"/>
</dbReference>
<evidence type="ECO:0000259" key="13">
    <source>
        <dbReference type="PROSITE" id="PS50113"/>
    </source>
</evidence>
<comment type="caution">
    <text evidence="14">The sequence shown here is derived from an EMBL/GenBank/DDBJ whole genome shotgun (WGS) entry which is preliminary data.</text>
</comment>
<keyword evidence="3 9" id="KW-0597">Phosphoprotein</keyword>
<dbReference type="PROSITE" id="PS50112">
    <property type="entry name" value="PAS"/>
    <property type="match status" value="1"/>
</dbReference>
<accession>A0A0A0EY63</accession>